<dbReference type="AlphaFoldDB" id="A0A1L7XWA9"/>
<evidence type="ECO:0000256" key="1">
    <source>
        <dbReference type="ARBA" id="ARBA00004141"/>
    </source>
</evidence>
<keyword evidence="5" id="KW-1185">Reference proteome</keyword>
<accession>A0A1L7XWA9</accession>
<reference evidence="4 5" key="1">
    <citation type="submission" date="2016-03" db="EMBL/GenBank/DDBJ databases">
        <authorList>
            <person name="Ploux O."/>
        </authorList>
    </citation>
    <scope>NUCLEOTIDE SEQUENCE [LARGE SCALE GENOMIC DNA]</scope>
    <source>
        <strain evidence="4 5">UAMH 11012</strain>
    </source>
</reference>
<feature type="transmembrane region" description="Helical" evidence="2">
    <location>
        <begin position="47"/>
        <end position="66"/>
    </location>
</feature>
<dbReference type="Proteomes" id="UP000184330">
    <property type="component" value="Unassembled WGS sequence"/>
</dbReference>
<dbReference type="InterPro" id="IPR056227">
    <property type="entry name" value="TMD0_ABC"/>
</dbReference>
<dbReference type="OrthoDB" id="3543885at2759"/>
<sequence>MSPPLAQVRFKSLFILEHSASRCAIDNSFGPFSNCRLDFTLLFEQCILSGVPSAILLLACTIRILHPHNQDQKIVKSHVLAVTYALLQLVHLTFWIRVPSFQTIGTVLAATVNLAAGIAIVPLSYLEHSRSVRPPAVLEPLMQDVSHPFGPCVELLEDLSLMYCSHGYVSSPSHSPSHFSLLAFLNFWEKPEDENSRMKGYLLIVATSLIYLGIALSSLHSNQALNRFIAIFRGATVYLIYNKTLIQRDGTYDESSAVTLMGADVDRIAFCLDDLPTYILHTQDGWPRKKP</sequence>
<feature type="transmembrane region" description="Helical" evidence="2">
    <location>
        <begin position="104"/>
        <end position="126"/>
    </location>
</feature>
<dbReference type="EMBL" id="FJOG01000068">
    <property type="protein sequence ID" value="CZR69280.1"/>
    <property type="molecule type" value="Genomic_DNA"/>
</dbReference>
<feature type="domain" description="ABC transporter TMD0" evidence="3">
    <location>
        <begin position="23"/>
        <end position="138"/>
    </location>
</feature>
<evidence type="ECO:0000313" key="4">
    <source>
        <dbReference type="EMBL" id="CZR69280.1"/>
    </source>
</evidence>
<evidence type="ECO:0000259" key="3">
    <source>
        <dbReference type="Pfam" id="PF24357"/>
    </source>
</evidence>
<dbReference type="Pfam" id="PF24357">
    <property type="entry name" value="TMD0_ABC"/>
    <property type="match status" value="1"/>
</dbReference>
<dbReference type="GO" id="GO:0016020">
    <property type="term" value="C:membrane"/>
    <property type="evidence" value="ECO:0007669"/>
    <property type="project" value="UniProtKB-SubCell"/>
</dbReference>
<evidence type="ECO:0000313" key="5">
    <source>
        <dbReference type="Proteomes" id="UP000184330"/>
    </source>
</evidence>
<evidence type="ECO:0000256" key="2">
    <source>
        <dbReference type="SAM" id="Phobius"/>
    </source>
</evidence>
<keyword evidence="2" id="KW-1133">Transmembrane helix</keyword>
<keyword evidence="2" id="KW-0472">Membrane</keyword>
<keyword evidence="2" id="KW-0812">Transmembrane</keyword>
<proteinExistence type="predicted"/>
<feature type="transmembrane region" description="Helical" evidence="2">
    <location>
        <begin position="78"/>
        <end position="98"/>
    </location>
</feature>
<feature type="transmembrane region" description="Helical" evidence="2">
    <location>
        <begin position="200"/>
        <end position="218"/>
    </location>
</feature>
<dbReference type="STRING" id="576137.A0A1L7XWA9"/>
<comment type="subcellular location">
    <subcellularLocation>
        <location evidence="1">Membrane</location>
        <topology evidence="1">Multi-pass membrane protein</topology>
    </subcellularLocation>
</comment>
<protein>
    <recommendedName>
        <fullName evidence="3">ABC transporter TMD0 domain-containing protein</fullName>
    </recommendedName>
</protein>
<organism evidence="4 5">
    <name type="scientific">Phialocephala subalpina</name>
    <dbReference type="NCBI Taxonomy" id="576137"/>
    <lineage>
        <taxon>Eukaryota</taxon>
        <taxon>Fungi</taxon>
        <taxon>Dikarya</taxon>
        <taxon>Ascomycota</taxon>
        <taxon>Pezizomycotina</taxon>
        <taxon>Leotiomycetes</taxon>
        <taxon>Helotiales</taxon>
        <taxon>Mollisiaceae</taxon>
        <taxon>Phialocephala</taxon>
        <taxon>Phialocephala fortinii species complex</taxon>
    </lineage>
</organism>
<name>A0A1L7XWA9_9HELO</name>
<feature type="transmembrane region" description="Helical" evidence="2">
    <location>
        <begin position="224"/>
        <end position="241"/>
    </location>
</feature>
<gene>
    <name evidence="4" type="ORF">PAC_19180</name>
</gene>